<comment type="caution">
    <text evidence="2">The sequence shown here is derived from an EMBL/GenBank/DDBJ whole genome shotgun (WGS) entry which is preliminary data.</text>
</comment>
<dbReference type="SUPFAM" id="SSF56935">
    <property type="entry name" value="Porins"/>
    <property type="match status" value="1"/>
</dbReference>
<feature type="signal peptide" evidence="1">
    <location>
        <begin position="1"/>
        <end position="22"/>
    </location>
</feature>
<accession>A0A3N0VKE3</accession>
<name>A0A3N0VKE3_9GAMM</name>
<organism evidence="2 3">
    <name type="scientific">Stagnimonas aquatica</name>
    <dbReference type="NCBI Taxonomy" id="2689987"/>
    <lineage>
        <taxon>Bacteria</taxon>
        <taxon>Pseudomonadati</taxon>
        <taxon>Pseudomonadota</taxon>
        <taxon>Gammaproteobacteria</taxon>
        <taxon>Nevskiales</taxon>
        <taxon>Nevskiaceae</taxon>
        <taxon>Stagnimonas</taxon>
    </lineage>
</organism>
<dbReference type="RefSeq" id="WP_123210027.1">
    <property type="nucleotide sequence ID" value="NZ_RJVO01000001.1"/>
</dbReference>
<evidence type="ECO:0000313" key="2">
    <source>
        <dbReference type="EMBL" id="ROH93174.1"/>
    </source>
</evidence>
<evidence type="ECO:0000313" key="3">
    <source>
        <dbReference type="Proteomes" id="UP000282106"/>
    </source>
</evidence>
<gene>
    <name evidence="2" type="ORF">ED208_01175</name>
</gene>
<dbReference type="AlphaFoldDB" id="A0A3N0VKE3"/>
<reference evidence="2 3" key="1">
    <citation type="submission" date="2018-10" db="EMBL/GenBank/DDBJ databases">
        <authorList>
            <person name="Chen W.-M."/>
        </authorList>
    </citation>
    <scope>NUCLEOTIDE SEQUENCE [LARGE SCALE GENOMIC DNA]</scope>
    <source>
        <strain evidence="2 3">THS-13</strain>
    </source>
</reference>
<keyword evidence="1" id="KW-0732">Signal</keyword>
<dbReference type="InParanoid" id="A0A3N0VKE3"/>
<dbReference type="Proteomes" id="UP000282106">
    <property type="component" value="Unassembled WGS sequence"/>
</dbReference>
<dbReference type="EMBL" id="RJVO01000001">
    <property type="protein sequence ID" value="ROH93174.1"/>
    <property type="molecule type" value="Genomic_DNA"/>
</dbReference>
<proteinExistence type="predicted"/>
<sequence length="260" mass="28914">MNTLRALAGMALLSFLVSPALARDAHWYGQVGAWAYDLRGSVSDVSRLDFQDDLGLRPQDRGEYLLGYQPGSHDPRWLPGMELDYLRLNADGEQQLTGLALPALGTPPLFGELPLLEGNTAQTSSRIQAWEARLDWPWQLGDLLLGAGLHFTRLDGLIVVADADTGASNRQPVDEIFPSLSLSASWQPLETLRLSLRGHYVQYRQDRAQGLEASAYWRLFGPIGLEAGWRQRAYKVNSDDYLIDARLSGARLGLRLELAR</sequence>
<feature type="chain" id="PRO_5018030766" description="Outer membrane protein beta-barrel domain-containing protein" evidence="1">
    <location>
        <begin position="23"/>
        <end position="260"/>
    </location>
</feature>
<evidence type="ECO:0008006" key="4">
    <source>
        <dbReference type="Google" id="ProtNLM"/>
    </source>
</evidence>
<keyword evidence="3" id="KW-1185">Reference proteome</keyword>
<protein>
    <recommendedName>
        <fullName evidence="4">Outer membrane protein beta-barrel domain-containing protein</fullName>
    </recommendedName>
</protein>
<evidence type="ECO:0000256" key="1">
    <source>
        <dbReference type="SAM" id="SignalP"/>
    </source>
</evidence>